<feature type="repeat" description="TPR" evidence="3">
    <location>
        <begin position="148"/>
        <end position="181"/>
    </location>
</feature>
<gene>
    <name evidence="4" type="ORF">THRCLA_03101</name>
</gene>
<proteinExistence type="predicted"/>
<keyword evidence="5" id="KW-1185">Reference proteome</keyword>
<name>A0A1W0A325_9STRA</name>
<dbReference type="Pfam" id="PF13181">
    <property type="entry name" value="TPR_8"/>
    <property type="match status" value="1"/>
</dbReference>
<keyword evidence="2 3" id="KW-0802">TPR repeat</keyword>
<keyword evidence="1" id="KW-0677">Repeat</keyword>
<dbReference type="SMART" id="SM00028">
    <property type="entry name" value="TPR"/>
    <property type="match status" value="4"/>
</dbReference>
<evidence type="ECO:0000313" key="5">
    <source>
        <dbReference type="Proteomes" id="UP000243217"/>
    </source>
</evidence>
<comment type="caution">
    <text evidence="4">The sequence shown here is derived from an EMBL/GenBank/DDBJ whole genome shotgun (WGS) entry which is preliminary data.</text>
</comment>
<sequence length="197" mass="22319">MIVMITIITSTMAAMYPTTLKNHQAVLLALNHYGLGIQAMIEKRSPEALVHFHAAIQEYDHFAPAYYNLGVLYGQMDKLNEALDCIEQAVVVANTEQHWQTFTSANNYLGHLYRSKDTYDYTKLSKALQHFDAALSISPSDILLVDYVAAMYNKALTLSTLGYQDQALQLLQKVLQLNPKHTGAYLQLSHLYYQKQD</sequence>
<dbReference type="OrthoDB" id="9991317at2759"/>
<dbReference type="Pfam" id="PF00515">
    <property type="entry name" value="TPR_1"/>
    <property type="match status" value="1"/>
</dbReference>
<dbReference type="STRING" id="74557.A0A1W0A325"/>
<dbReference type="InterPro" id="IPR019734">
    <property type="entry name" value="TPR_rpt"/>
</dbReference>
<dbReference type="PANTHER" id="PTHR44858">
    <property type="entry name" value="TETRATRICOPEPTIDE REPEAT PROTEIN 6"/>
    <property type="match status" value="1"/>
</dbReference>
<evidence type="ECO:0000256" key="2">
    <source>
        <dbReference type="ARBA" id="ARBA00022803"/>
    </source>
</evidence>
<dbReference type="Gene3D" id="1.25.40.10">
    <property type="entry name" value="Tetratricopeptide repeat domain"/>
    <property type="match status" value="2"/>
</dbReference>
<evidence type="ECO:0000256" key="1">
    <source>
        <dbReference type="ARBA" id="ARBA00022737"/>
    </source>
</evidence>
<evidence type="ECO:0000256" key="3">
    <source>
        <dbReference type="PROSITE-ProRule" id="PRU00339"/>
    </source>
</evidence>
<protein>
    <submittedName>
        <fullName evidence="4">Uncharacterized protein</fullName>
    </submittedName>
</protein>
<dbReference type="SUPFAM" id="SSF48452">
    <property type="entry name" value="TPR-like"/>
    <property type="match status" value="1"/>
</dbReference>
<dbReference type="Proteomes" id="UP000243217">
    <property type="component" value="Unassembled WGS sequence"/>
</dbReference>
<dbReference type="InterPro" id="IPR050498">
    <property type="entry name" value="Ycf3"/>
</dbReference>
<feature type="repeat" description="TPR" evidence="3">
    <location>
        <begin position="63"/>
        <end position="96"/>
    </location>
</feature>
<dbReference type="PROSITE" id="PS50005">
    <property type="entry name" value="TPR"/>
    <property type="match status" value="2"/>
</dbReference>
<dbReference type="EMBL" id="JNBS01000573">
    <property type="protein sequence ID" value="OQS04686.1"/>
    <property type="molecule type" value="Genomic_DNA"/>
</dbReference>
<organism evidence="4 5">
    <name type="scientific">Thraustotheca clavata</name>
    <dbReference type="NCBI Taxonomy" id="74557"/>
    <lineage>
        <taxon>Eukaryota</taxon>
        <taxon>Sar</taxon>
        <taxon>Stramenopiles</taxon>
        <taxon>Oomycota</taxon>
        <taxon>Saprolegniomycetes</taxon>
        <taxon>Saprolegniales</taxon>
        <taxon>Achlyaceae</taxon>
        <taxon>Thraustotheca</taxon>
    </lineage>
</organism>
<dbReference type="AlphaFoldDB" id="A0A1W0A325"/>
<reference evidence="4 5" key="1">
    <citation type="journal article" date="2014" name="Genome Biol. Evol.">
        <title>The secreted proteins of Achlya hypogyna and Thraustotheca clavata identify the ancestral oomycete secretome and reveal gene acquisitions by horizontal gene transfer.</title>
        <authorList>
            <person name="Misner I."/>
            <person name="Blouin N."/>
            <person name="Leonard G."/>
            <person name="Richards T.A."/>
            <person name="Lane C.E."/>
        </authorList>
    </citation>
    <scope>NUCLEOTIDE SEQUENCE [LARGE SCALE GENOMIC DNA]</scope>
    <source>
        <strain evidence="4 5">ATCC 34112</strain>
    </source>
</reference>
<dbReference type="PANTHER" id="PTHR44858:SF1">
    <property type="entry name" value="UDP-N-ACETYLGLUCOSAMINE--PEPTIDE N-ACETYLGLUCOSAMINYLTRANSFERASE SPINDLY-RELATED"/>
    <property type="match status" value="1"/>
</dbReference>
<accession>A0A1W0A325</accession>
<dbReference type="InterPro" id="IPR011990">
    <property type="entry name" value="TPR-like_helical_dom_sf"/>
</dbReference>
<evidence type="ECO:0000313" key="4">
    <source>
        <dbReference type="EMBL" id="OQS04686.1"/>
    </source>
</evidence>